<evidence type="ECO:0000313" key="1">
    <source>
        <dbReference type="EMBL" id="KRX37639.1"/>
    </source>
</evidence>
<sequence>MAVRSAMLKTANGKEVVRDIRRISIMEGPALERMKMPVVPPASGGVSHPELVKSVELTATNSEARNESNFMQI</sequence>
<gene>
    <name evidence="1" type="ORF">T05_425</name>
</gene>
<evidence type="ECO:0000313" key="2">
    <source>
        <dbReference type="Proteomes" id="UP000055048"/>
    </source>
</evidence>
<evidence type="ECO:0008006" key="3">
    <source>
        <dbReference type="Google" id="ProtNLM"/>
    </source>
</evidence>
<organism evidence="1 2">
    <name type="scientific">Trichinella murrelli</name>
    <dbReference type="NCBI Taxonomy" id="144512"/>
    <lineage>
        <taxon>Eukaryota</taxon>
        <taxon>Metazoa</taxon>
        <taxon>Ecdysozoa</taxon>
        <taxon>Nematoda</taxon>
        <taxon>Enoplea</taxon>
        <taxon>Dorylaimia</taxon>
        <taxon>Trichinellida</taxon>
        <taxon>Trichinellidae</taxon>
        <taxon>Trichinella</taxon>
    </lineage>
</organism>
<protein>
    <recommendedName>
        <fullName evidence="3">DUF5641 domain-containing protein</fullName>
    </recommendedName>
</protein>
<comment type="caution">
    <text evidence="1">The sequence shown here is derived from an EMBL/GenBank/DDBJ whole genome shotgun (WGS) entry which is preliminary data.</text>
</comment>
<accession>A0A0V0TGC8</accession>
<reference evidence="1 2" key="1">
    <citation type="submission" date="2015-01" db="EMBL/GenBank/DDBJ databases">
        <title>Evolution of Trichinella species and genotypes.</title>
        <authorList>
            <person name="Korhonen P.K."/>
            <person name="Edoardo P."/>
            <person name="Giuseppe L.R."/>
            <person name="Gasser R.B."/>
        </authorList>
    </citation>
    <scope>NUCLEOTIDE SEQUENCE [LARGE SCALE GENOMIC DNA]</scope>
    <source>
        <strain evidence="1">ISS417</strain>
    </source>
</reference>
<keyword evidence="2" id="KW-1185">Reference proteome</keyword>
<dbReference type="Proteomes" id="UP000055048">
    <property type="component" value="Unassembled WGS sequence"/>
</dbReference>
<dbReference type="AlphaFoldDB" id="A0A0V0TGC8"/>
<dbReference type="EMBL" id="JYDJ01000301">
    <property type="protein sequence ID" value="KRX37639.1"/>
    <property type="molecule type" value="Genomic_DNA"/>
</dbReference>
<proteinExistence type="predicted"/>
<name>A0A0V0TGC8_9BILA</name>